<reference evidence="3" key="2">
    <citation type="submission" date="2025-08" db="UniProtKB">
        <authorList>
            <consortium name="RefSeq"/>
        </authorList>
    </citation>
    <scope>IDENTIFICATION</scope>
    <source>
        <tissue evidence="3">Leaf</tissue>
    </source>
</reference>
<keyword evidence="2" id="KW-1185">Reference proteome</keyword>
<dbReference type="Proteomes" id="UP000515151">
    <property type="component" value="Chromosome 6"/>
</dbReference>
<dbReference type="InterPro" id="IPR003697">
    <property type="entry name" value="Maf-like"/>
</dbReference>
<protein>
    <submittedName>
        <fullName evidence="3">7-methyl-GTP pyrophosphatase isoform X1</fullName>
    </submittedName>
</protein>
<dbReference type="GeneID" id="116209932"/>
<dbReference type="FunFam" id="3.90.950.10:FF:000008">
    <property type="entry name" value="Maf-like protein, expressed"/>
    <property type="match status" value="1"/>
</dbReference>
<proteinExistence type="inferred from homology"/>
<dbReference type="OrthoDB" id="10267058at2759"/>
<dbReference type="InterPro" id="IPR029001">
    <property type="entry name" value="ITPase-like_fam"/>
</dbReference>
<organism evidence="2 3">
    <name type="scientific">Punica granatum</name>
    <name type="common">Pomegranate</name>
    <dbReference type="NCBI Taxonomy" id="22663"/>
    <lineage>
        <taxon>Eukaryota</taxon>
        <taxon>Viridiplantae</taxon>
        <taxon>Streptophyta</taxon>
        <taxon>Embryophyta</taxon>
        <taxon>Tracheophyta</taxon>
        <taxon>Spermatophyta</taxon>
        <taxon>Magnoliopsida</taxon>
        <taxon>eudicotyledons</taxon>
        <taxon>Gunneridae</taxon>
        <taxon>Pentapetalae</taxon>
        <taxon>rosids</taxon>
        <taxon>malvids</taxon>
        <taxon>Myrtales</taxon>
        <taxon>Lythraceae</taxon>
        <taxon>Punica</taxon>
    </lineage>
</organism>
<name>A0A6P8E255_PUNGR</name>
<dbReference type="RefSeq" id="XP_031399551.1">
    <property type="nucleotide sequence ID" value="XM_031543691.1"/>
</dbReference>
<dbReference type="Pfam" id="PF02545">
    <property type="entry name" value="Maf"/>
    <property type="match status" value="1"/>
</dbReference>
<dbReference type="HAMAP" id="MF_00528">
    <property type="entry name" value="Maf"/>
    <property type="match status" value="1"/>
</dbReference>
<dbReference type="PANTHER" id="PTHR43213">
    <property type="entry name" value="BIFUNCTIONAL DTTP/UTP PYROPHOSPHATASE/METHYLTRANSFERASE PROTEIN-RELATED"/>
    <property type="match status" value="1"/>
</dbReference>
<dbReference type="Gene3D" id="3.90.950.10">
    <property type="match status" value="1"/>
</dbReference>
<evidence type="ECO:0000313" key="3">
    <source>
        <dbReference type="RefSeq" id="XP_031399551.1"/>
    </source>
</evidence>
<sequence length="209" mass="22944">MASDEIPRPPLKQIILGSKSMARRQILAEMGYDFTVMTADIDEKAIRKENPEELVVALAEAKADAIISRLQNTAHSKEDANATLLITADTVVVYEGTIREKPSSKDEAREFIQGYSGGQAAVVGSVCVTNLKTGMRKVGWDLAEVYFYEIPAQVIDSLIDEGVTLNVAGGLKLEHPQTFPFVKEVVLSLSLSLCPRTNLQWSVKVAFQF</sequence>
<accession>A0A6P8E255</accession>
<dbReference type="PIRSF" id="PIRSF006305">
    <property type="entry name" value="Maf"/>
    <property type="match status" value="1"/>
</dbReference>
<keyword evidence="1" id="KW-0378">Hydrolase</keyword>
<dbReference type="AlphaFoldDB" id="A0A6P8E255"/>
<dbReference type="SUPFAM" id="SSF52972">
    <property type="entry name" value="ITPase-like"/>
    <property type="match status" value="1"/>
</dbReference>
<evidence type="ECO:0000313" key="2">
    <source>
        <dbReference type="Proteomes" id="UP000515151"/>
    </source>
</evidence>
<dbReference type="GO" id="GO:0047429">
    <property type="term" value="F:nucleoside triphosphate diphosphatase activity"/>
    <property type="evidence" value="ECO:0007669"/>
    <property type="project" value="InterPro"/>
</dbReference>
<gene>
    <name evidence="3" type="primary">LOC116209932</name>
</gene>
<reference evidence="2" key="1">
    <citation type="journal article" date="2020" name="Plant Biotechnol. J.">
        <title>The pomegranate (Punica granatum L.) draft genome dissects genetic divergence between soft- and hard-seeded cultivars.</title>
        <authorList>
            <person name="Luo X."/>
            <person name="Li H."/>
            <person name="Wu Z."/>
            <person name="Yao W."/>
            <person name="Zhao P."/>
            <person name="Cao D."/>
            <person name="Yu H."/>
            <person name="Li K."/>
            <person name="Poudel K."/>
            <person name="Zhao D."/>
            <person name="Zhang F."/>
            <person name="Xia X."/>
            <person name="Chen L."/>
            <person name="Wang Q."/>
            <person name="Jing D."/>
            <person name="Cao S."/>
        </authorList>
    </citation>
    <scope>NUCLEOTIDE SEQUENCE [LARGE SCALE GENOMIC DNA]</scope>
    <source>
        <strain evidence="2">cv. Tunisia</strain>
    </source>
</reference>
<dbReference type="PANTHER" id="PTHR43213:SF4">
    <property type="entry name" value="7-METHYL-GTP PYROPHOSPHATASE"/>
    <property type="match status" value="1"/>
</dbReference>
<evidence type="ECO:0000256" key="1">
    <source>
        <dbReference type="ARBA" id="ARBA00022801"/>
    </source>
</evidence>